<dbReference type="GO" id="GO:0003700">
    <property type="term" value="F:DNA-binding transcription factor activity"/>
    <property type="evidence" value="ECO:0007669"/>
    <property type="project" value="InterPro"/>
</dbReference>
<evidence type="ECO:0000256" key="4">
    <source>
        <dbReference type="ARBA" id="ARBA00023163"/>
    </source>
</evidence>
<name>A0A1I2PPS0_9CLOT</name>
<dbReference type="Proteomes" id="UP000182135">
    <property type="component" value="Unassembled WGS sequence"/>
</dbReference>
<dbReference type="FunFam" id="1.10.10.10:FF:000001">
    <property type="entry name" value="LysR family transcriptional regulator"/>
    <property type="match status" value="1"/>
</dbReference>
<keyword evidence="3 5" id="KW-0238">DNA-binding</keyword>
<dbReference type="PANTHER" id="PTHR30126:SF39">
    <property type="entry name" value="HTH-TYPE TRANSCRIPTIONAL REGULATOR CYSL"/>
    <property type="match status" value="1"/>
</dbReference>
<dbReference type="InterPro" id="IPR036388">
    <property type="entry name" value="WH-like_DNA-bd_sf"/>
</dbReference>
<dbReference type="SUPFAM" id="SSF53850">
    <property type="entry name" value="Periplasmic binding protein-like II"/>
    <property type="match status" value="1"/>
</dbReference>
<dbReference type="PANTHER" id="PTHR30126">
    <property type="entry name" value="HTH-TYPE TRANSCRIPTIONAL REGULATOR"/>
    <property type="match status" value="1"/>
</dbReference>
<dbReference type="Pfam" id="PF00126">
    <property type="entry name" value="HTH_1"/>
    <property type="match status" value="1"/>
</dbReference>
<dbReference type="GeneID" id="90546425"/>
<reference evidence="5 6" key="1">
    <citation type="submission" date="2016-10" db="EMBL/GenBank/DDBJ databases">
        <authorList>
            <person name="de Groot N.N."/>
        </authorList>
    </citation>
    <scope>NUCLEOTIDE SEQUENCE [LARGE SCALE GENOMIC DNA]</scope>
    <source>
        <strain evidence="5 6">NLAE-zl-G419</strain>
    </source>
</reference>
<accession>A0A1I2PPS0</accession>
<dbReference type="Pfam" id="PF03466">
    <property type="entry name" value="LysR_substrate"/>
    <property type="match status" value="1"/>
</dbReference>
<dbReference type="PRINTS" id="PR00039">
    <property type="entry name" value="HTHLYSR"/>
</dbReference>
<dbReference type="InterPro" id="IPR005119">
    <property type="entry name" value="LysR_subst-bd"/>
</dbReference>
<dbReference type="SUPFAM" id="SSF46785">
    <property type="entry name" value="Winged helix' DNA-binding domain"/>
    <property type="match status" value="1"/>
</dbReference>
<evidence type="ECO:0000313" key="6">
    <source>
        <dbReference type="Proteomes" id="UP000182135"/>
    </source>
</evidence>
<dbReference type="PROSITE" id="PS50931">
    <property type="entry name" value="HTH_LYSR"/>
    <property type="match status" value="1"/>
</dbReference>
<evidence type="ECO:0000256" key="3">
    <source>
        <dbReference type="ARBA" id="ARBA00023125"/>
    </source>
</evidence>
<dbReference type="InterPro" id="IPR000847">
    <property type="entry name" value="LysR_HTH_N"/>
</dbReference>
<dbReference type="OrthoDB" id="9785745at2"/>
<evidence type="ECO:0000313" key="5">
    <source>
        <dbReference type="EMBL" id="SFG18132.1"/>
    </source>
</evidence>
<evidence type="ECO:0000256" key="2">
    <source>
        <dbReference type="ARBA" id="ARBA00023015"/>
    </source>
</evidence>
<dbReference type="STRING" id="1529.SAMN04487885_13132"/>
<dbReference type="eggNOG" id="COG0583">
    <property type="taxonomic scope" value="Bacteria"/>
</dbReference>
<keyword evidence="4" id="KW-0804">Transcription</keyword>
<proteinExistence type="inferred from homology"/>
<dbReference type="InterPro" id="IPR036390">
    <property type="entry name" value="WH_DNA-bd_sf"/>
</dbReference>
<protein>
    <submittedName>
        <fullName evidence="5">DNA-binding transcriptional regulator, LysR family</fullName>
    </submittedName>
</protein>
<dbReference type="AlphaFoldDB" id="A0A1I2PPS0"/>
<dbReference type="RefSeq" id="WP_027638387.1">
    <property type="nucleotide sequence ID" value="NZ_CABMJC010000005.1"/>
</dbReference>
<keyword evidence="2" id="KW-0805">Transcription regulation</keyword>
<gene>
    <name evidence="5" type="ORF">SAMN04487885_13132</name>
</gene>
<dbReference type="EMBL" id="FOOE01000031">
    <property type="protein sequence ID" value="SFG18132.1"/>
    <property type="molecule type" value="Genomic_DNA"/>
</dbReference>
<evidence type="ECO:0000256" key="1">
    <source>
        <dbReference type="ARBA" id="ARBA00009437"/>
    </source>
</evidence>
<organism evidence="5 6">
    <name type="scientific">Clostridium cadaveris</name>
    <dbReference type="NCBI Taxonomy" id="1529"/>
    <lineage>
        <taxon>Bacteria</taxon>
        <taxon>Bacillati</taxon>
        <taxon>Bacillota</taxon>
        <taxon>Clostridia</taxon>
        <taxon>Eubacteriales</taxon>
        <taxon>Clostridiaceae</taxon>
        <taxon>Clostridium</taxon>
    </lineage>
</organism>
<keyword evidence="6" id="KW-1185">Reference proteome</keyword>
<comment type="similarity">
    <text evidence="1">Belongs to the LysR transcriptional regulatory family.</text>
</comment>
<dbReference type="Gene3D" id="3.40.190.290">
    <property type="match status" value="1"/>
</dbReference>
<dbReference type="GO" id="GO:0000976">
    <property type="term" value="F:transcription cis-regulatory region binding"/>
    <property type="evidence" value="ECO:0007669"/>
    <property type="project" value="TreeGrafter"/>
</dbReference>
<sequence>MNIRHLKIFITVADCGKMSTAAEELFISQPSVSQAIREIEEYYGIRLFERLSKKLYITKSGEMLLKYARHIVESFDEMERELKNTGQNICLRVGATITVGTCLLNPIIKKFEKNKNNILTKITINNTNEIEHMILTSQLDVGIVEGVITNKDIIKIPIYRDKMSLIAGRDHKFYKKSRIKLKDLNGEDMIMREVGSGSREIFDNVIHGENVELNEKWISTNTDSIKHAVIEGQGLGVLSTLIIDEEIKNGKLHVVEIEDVDIYRDICVIYHKNKFVSDYLKNFIEDSKMFSNI</sequence>
<dbReference type="Gene3D" id="1.10.10.10">
    <property type="entry name" value="Winged helix-like DNA-binding domain superfamily/Winged helix DNA-binding domain"/>
    <property type="match status" value="1"/>
</dbReference>